<accession>A0A285ZTQ7</accession>
<comment type="function">
    <text evidence="6">Specifically methylates the adenine in position 1618 of 23S rRNA.</text>
</comment>
<dbReference type="PANTHER" id="PTHR13393">
    <property type="entry name" value="SAM-DEPENDENT METHYLTRANSFERASE"/>
    <property type="match status" value="1"/>
</dbReference>
<evidence type="ECO:0000256" key="6">
    <source>
        <dbReference type="HAMAP-Rule" id="MF_01848"/>
    </source>
</evidence>
<dbReference type="CDD" id="cd02440">
    <property type="entry name" value="AdoMet_MTases"/>
    <property type="match status" value="1"/>
</dbReference>
<keyword evidence="8" id="KW-1185">Reference proteome</keyword>
<dbReference type="EC" id="2.1.1.181" evidence="6"/>
<reference evidence="8" key="1">
    <citation type="submission" date="2017-09" db="EMBL/GenBank/DDBJ databases">
        <authorList>
            <person name="Varghese N."/>
            <person name="Submissions S."/>
        </authorList>
    </citation>
    <scope>NUCLEOTIDE SEQUENCE [LARGE SCALE GENOMIC DNA]</scope>
    <source>
        <strain evidence="8">CGMCC 1.12803</strain>
    </source>
</reference>
<name>A0A285ZTQ7_9SPHI</name>
<comment type="subcellular location">
    <subcellularLocation>
        <location evidence="6">Cytoplasm</location>
    </subcellularLocation>
</comment>
<dbReference type="GO" id="GO:0052907">
    <property type="term" value="F:23S rRNA (adenine(1618)-N(6))-methyltransferase activity"/>
    <property type="evidence" value="ECO:0007669"/>
    <property type="project" value="UniProtKB-EC"/>
</dbReference>
<evidence type="ECO:0000313" key="7">
    <source>
        <dbReference type="EMBL" id="SOD13040.1"/>
    </source>
</evidence>
<evidence type="ECO:0000313" key="8">
    <source>
        <dbReference type="Proteomes" id="UP000219281"/>
    </source>
</evidence>
<dbReference type="AlphaFoldDB" id="A0A285ZTQ7"/>
<dbReference type="Gene3D" id="3.40.50.150">
    <property type="entry name" value="Vaccinia Virus protein VP39"/>
    <property type="match status" value="1"/>
</dbReference>
<comment type="catalytic activity">
    <reaction evidence="6">
        <text>adenosine(1618) in 23S rRNA + S-adenosyl-L-methionine = N(6)-methyladenosine(1618) in 23S rRNA + S-adenosyl-L-homocysteine + H(+)</text>
        <dbReference type="Rhea" id="RHEA:16497"/>
        <dbReference type="Rhea" id="RHEA-COMP:10229"/>
        <dbReference type="Rhea" id="RHEA-COMP:10231"/>
        <dbReference type="ChEBI" id="CHEBI:15378"/>
        <dbReference type="ChEBI" id="CHEBI:57856"/>
        <dbReference type="ChEBI" id="CHEBI:59789"/>
        <dbReference type="ChEBI" id="CHEBI:74411"/>
        <dbReference type="ChEBI" id="CHEBI:74449"/>
        <dbReference type="EC" id="2.1.1.181"/>
    </reaction>
</comment>
<dbReference type="SUPFAM" id="SSF53335">
    <property type="entry name" value="S-adenosyl-L-methionine-dependent methyltransferases"/>
    <property type="match status" value="1"/>
</dbReference>
<evidence type="ECO:0000256" key="5">
    <source>
        <dbReference type="ARBA" id="ARBA00022691"/>
    </source>
</evidence>
<keyword evidence="1 6" id="KW-0963">Cytoplasm</keyword>
<dbReference type="HAMAP" id="MF_01848">
    <property type="entry name" value="23SrRNA_methyltr_F"/>
    <property type="match status" value="1"/>
</dbReference>
<keyword evidence="2 6" id="KW-0698">rRNA processing</keyword>
<dbReference type="InterPro" id="IPR029063">
    <property type="entry name" value="SAM-dependent_MTases_sf"/>
</dbReference>
<keyword evidence="5 6" id="KW-0949">S-adenosyl-L-methionine</keyword>
<evidence type="ECO:0000256" key="2">
    <source>
        <dbReference type="ARBA" id="ARBA00022552"/>
    </source>
</evidence>
<comment type="similarity">
    <text evidence="6">Belongs to the methyltransferase superfamily. METTL16/RlmF family.</text>
</comment>
<dbReference type="RefSeq" id="WP_097129292.1">
    <property type="nucleotide sequence ID" value="NZ_OCMT01000001.1"/>
</dbReference>
<evidence type="ECO:0000256" key="4">
    <source>
        <dbReference type="ARBA" id="ARBA00022679"/>
    </source>
</evidence>
<evidence type="ECO:0000256" key="3">
    <source>
        <dbReference type="ARBA" id="ARBA00022603"/>
    </source>
</evidence>
<dbReference type="EMBL" id="OCMT01000001">
    <property type="protein sequence ID" value="SOD13040.1"/>
    <property type="molecule type" value="Genomic_DNA"/>
</dbReference>
<dbReference type="Proteomes" id="UP000219281">
    <property type="component" value="Unassembled WGS sequence"/>
</dbReference>
<gene>
    <name evidence="6" type="primary">rlmF</name>
    <name evidence="7" type="ORF">SAMN06297358_0977</name>
</gene>
<dbReference type="InterPro" id="IPR016909">
    <property type="entry name" value="rRNA_lsu_MeTfrase_F"/>
</dbReference>
<dbReference type="PIRSF" id="PIRSF029038">
    <property type="entry name" value="Mtase_YbiN_prd"/>
    <property type="match status" value="1"/>
</dbReference>
<sequence>MKSNKDNLAEKSSLHIRNKHKSRYDFNSLKIALPELSEFVSINKYGDESIDFSNPKAVKTINKALLKHFYQIDFWDIPEGYLCPPIPGRADYIHYAADLLASSNEQHIPKGKKIKVLDIGVGANCVYPIIGHQEYGWQFVGSDIDDIAVKSAKNIVEVNNTLTKSIEIRLQTSKADIFKSLIRKEEKFDLTICNPPFHASAEEANAGSQRKNRNLGNKNYANPVLNFGGKNTELWTKGGEIAFIGKMIDDSKLFKNQCLWFTSLVSKSENLGGIYAMLNRAEVAEVRTSEMSTGNKITRIVAWTFMDEAQQKNWVKGW</sequence>
<dbReference type="GO" id="GO:0005737">
    <property type="term" value="C:cytoplasm"/>
    <property type="evidence" value="ECO:0007669"/>
    <property type="project" value="UniProtKB-SubCell"/>
</dbReference>
<dbReference type="Pfam" id="PF05971">
    <property type="entry name" value="Methyltransf_10"/>
    <property type="match status" value="1"/>
</dbReference>
<proteinExistence type="inferred from homology"/>
<dbReference type="InterPro" id="IPR010286">
    <property type="entry name" value="METTL16/RlmF"/>
</dbReference>
<keyword evidence="3 6" id="KW-0489">Methyltransferase</keyword>
<dbReference type="NCBIfam" id="NF008725">
    <property type="entry name" value="PRK11727.1"/>
    <property type="match status" value="1"/>
</dbReference>
<protein>
    <recommendedName>
        <fullName evidence="6">Ribosomal RNA large subunit methyltransferase F</fullName>
        <ecNumber evidence="6">2.1.1.181</ecNumber>
    </recommendedName>
    <alternativeName>
        <fullName evidence="6">23S rRNA mA1618 methyltransferase</fullName>
    </alternativeName>
    <alternativeName>
        <fullName evidence="6">rRNA adenine N-6-methyltransferase</fullName>
    </alternativeName>
</protein>
<evidence type="ECO:0000256" key="1">
    <source>
        <dbReference type="ARBA" id="ARBA00022490"/>
    </source>
</evidence>
<organism evidence="7 8">
    <name type="scientific">Pedobacter xixiisoli</name>
    <dbReference type="NCBI Taxonomy" id="1476464"/>
    <lineage>
        <taxon>Bacteria</taxon>
        <taxon>Pseudomonadati</taxon>
        <taxon>Bacteroidota</taxon>
        <taxon>Sphingobacteriia</taxon>
        <taxon>Sphingobacteriales</taxon>
        <taxon>Sphingobacteriaceae</taxon>
        <taxon>Pedobacter</taxon>
    </lineage>
</organism>
<dbReference type="PANTHER" id="PTHR13393:SF0">
    <property type="entry name" value="RNA N6-ADENOSINE-METHYLTRANSFERASE METTL16"/>
    <property type="match status" value="1"/>
</dbReference>
<keyword evidence="4 6" id="KW-0808">Transferase</keyword>
<dbReference type="OrthoDB" id="1115728at2"/>
<dbReference type="GO" id="GO:0070475">
    <property type="term" value="P:rRNA base methylation"/>
    <property type="evidence" value="ECO:0007669"/>
    <property type="project" value="TreeGrafter"/>
</dbReference>